<evidence type="ECO:0000259" key="3">
    <source>
        <dbReference type="Pfam" id="PF01915"/>
    </source>
</evidence>
<dbReference type="Pfam" id="PF00933">
    <property type="entry name" value="Glyco_hydro_3"/>
    <property type="match status" value="1"/>
</dbReference>
<dbReference type="PROSITE" id="PS51257">
    <property type="entry name" value="PROKAR_LIPOPROTEIN"/>
    <property type="match status" value="1"/>
</dbReference>
<dbReference type="InterPro" id="IPR041443">
    <property type="entry name" value="Exop_C"/>
</dbReference>
<organism evidence="5 6">
    <name type="scientific">SAR86 cluster bacterium</name>
    <dbReference type="NCBI Taxonomy" id="2030880"/>
    <lineage>
        <taxon>Bacteria</taxon>
        <taxon>Pseudomonadati</taxon>
        <taxon>Pseudomonadota</taxon>
        <taxon>Gammaproteobacteria</taxon>
        <taxon>SAR86 cluster</taxon>
    </lineage>
</organism>
<evidence type="ECO:0000259" key="4">
    <source>
        <dbReference type="Pfam" id="PF18559"/>
    </source>
</evidence>
<proteinExistence type="predicted"/>
<dbReference type="GO" id="GO:0009251">
    <property type="term" value="P:glucan catabolic process"/>
    <property type="evidence" value="ECO:0007669"/>
    <property type="project" value="TreeGrafter"/>
</dbReference>
<gene>
    <name evidence="5" type="ORF">ISQ64_03225</name>
</gene>
<dbReference type="InterPro" id="IPR017853">
    <property type="entry name" value="GH"/>
</dbReference>
<dbReference type="InterPro" id="IPR036881">
    <property type="entry name" value="Glyco_hydro_3_C_sf"/>
</dbReference>
<dbReference type="SUPFAM" id="SSF52279">
    <property type="entry name" value="Beta-D-glucan exohydrolase, C-terminal domain"/>
    <property type="match status" value="1"/>
</dbReference>
<dbReference type="Gene3D" id="3.20.20.300">
    <property type="entry name" value="Glycoside hydrolase, family 3, N-terminal domain"/>
    <property type="match status" value="1"/>
</dbReference>
<dbReference type="InterPro" id="IPR002772">
    <property type="entry name" value="Glyco_hydro_3_C"/>
</dbReference>
<evidence type="ECO:0000313" key="6">
    <source>
        <dbReference type="Proteomes" id="UP000711391"/>
    </source>
</evidence>
<dbReference type="PANTHER" id="PTHR30620:SF77">
    <property type="entry name" value="LYSOSOMAL BETA GLUCOSIDASE-LIKE"/>
    <property type="match status" value="1"/>
</dbReference>
<feature type="domain" description="ExoP galactose-binding-like" evidence="4">
    <location>
        <begin position="685"/>
        <end position="828"/>
    </location>
</feature>
<accession>A0A937I911</accession>
<dbReference type="InterPro" id="IPR051915">
    <property type="entry name" value="Cellulose_Degrad_GH3"/>
</dbReference>
<dbReference type="Gene3D" id="3.40.50.1700">
    <property type="entry name" value="Glycoside hydrolase family 3 C-terminal domain"/>
    <property type="match status" value="1"/>
</dbReference>
<feature type="domain" description="Glycoside hydrolase family 3 N-terminal" evidence="2">
    <location>
        <begin position="56"/>
        <end position="376"/>
    </location>
</feature>
<keyword evidence="1 5" id="KW-0378">Hydrolase</keyword>
<dbReference type="Gene3D" id="2.60.120.430">
    <property type="entry name" value="Galactose-binding lectin"/>
    <property type="match status" value="1"/>
</dbReference>
<dbReference type="Pfam" id="PF01915">
    <property type="entry name" value="Glyco_hydro_3_C"/>
    <property type="match status" value="1"/>
</dbReference>
<evidence type="ECO:0000256" key="1">
    <source>
        <dbReference type="ARBA" id="ARBA00022801"/>
    </source>
</evidence>
<name>A0A937I911_9GAMM</name>
<evidence type="ECO:0000313" key="5">
    <source>
        <dbReference type="EMBL" id="MBL6818398.1"/>
    </source>
</evidence>
<dbReference type="Proteomes" id="UP000711391">
    <property type="component" value="Unassembled WGS sequence"/>
</dbReference>
<reference evidence="5" key="1">
    <citation type="submission" date="2020-10" db="EMBL/GenBank/DDBJ databases">
        <title>Microbiome of the Black Sea water column analyzed by genome centric metagenomics.</title>
        <authorList>
            <person name="Cabello-Yeves P.J."/>
            <person name="Callieri C."/>
            <person name="Picazo A."/>
            <person name="Mehrshad M."/>
            <person name="Haro-Moreno J.M."/>
            <person name="Roda-Garcia J."/>
            <person name="Dzembekova N."/>
            <person name="Slabakova V."/>
            <person name="Slabakova N."/>
            <person name="Moncheva S."/>
            <person name="Rodriguez-Valera F."/>
        </authorList>
    </citation>
    <scope>NUCLEOTIDE SEQUENCE</scope>
    <source>
        <strain evidence="5">BS307-5m-G50</strain>
    </source>
</reference>
<comment type="caution">
    <text evidence="5">The sequence shown here is derived from an EMBL/GenBank/DDBJ whole genome shotgun (WGS) entry which is preliminary data.</text>
</comment>
<dbReference type="Pfam" id="PF18559">
    <property type="entry name" value="Exop_C"/>
    <property type="match status" value="1"/>
</dbReference>
<evidence type="ECO:0000259" key="2">
    <source>
        <dbReference type="Pfam" id="PF00933"/>
    </source>
</evidence>
<protein>
    <submittedName>
        <fullName evidence="5">Glycoside hydrolase family 3 C-terminal domain-containing protein</fullName>
    </submittedName>
</protein>
<dbReference type="GO" id="GO:0008422">
    <property type="term" value="F:beta-glucosidase activity"/>
    <property type="evidence" value="ECO:0007669"/>
    <property type="project" value="TreeGrafter"/>
</dbReference>
<sequence>MKNSFYIIFSFLIITACSNQDQNTSFVTEKVDWSNDKACSISVNEAFISNIIKNMTLEQKVGQTIMPDIDEVTPQDAKQYQLGTFLNGGGKFPNKDKNSSIEDWKKLSADFYNASPVVDGIVVPILWGTDAVHGHNNVIGATIFPHNIGLGSTMNPDLIQKIGEAVAKEVLSTGIPWTFAPTIAVPQNDLWGRTYEGYSENPELVSLLGESMIIGLQGEGVEFLDDNHVLATAKHFLGDGGTQNGIDQGNTILSEQDLRDIHGKPYFAAIGSCIQSVMASFNSWNGDKAHGSNYLLKNILRDQMGFNGLVVGDWNGHGQVTGCSKENCPQSFNAGVDIFMAPDEWKPLYKNTLKQVKEGVISIERLDEAVKNILSVKYLLGMFDGRKPHEYPYNYIGDVKHRDIARQAVRESIVLLKNNNKTLPIKSGKHILVVGDSANKITKHMGGWTITWQGRENKNSEFPNSQSIYEAIKSKVENNDGSVEFSNTSNYDKKPDLVIFVYGEDPYAEGDGDRKHIFFENQDTNFLKYMKDIKGQKIPSVSLFISGRPLIVNEEINLSDSFVQLWLPGTAVEGITDVIFTNSNDEINYNFSGKLSYSWPKYSYQSNLNYGDDDYNPLFPFGFGLTYDENSYLNIIDTDETIPQKDEITLFLGSAYPSYKEIVSYFDSDKNEQIYEGINADIYKNERAGILISKFDYKKQDDAKRINFGEIDVMKFWEISSGSSEDLSYMPNGYLELVIRAQSTSDSKIELILQCSKNQNQINITGTKECYKSFDLSELLTNKPTDTWQKIIMPLSCLNNKDFEISSITSRAKLATRGDWVIDIHSIKYINSIEPKICKLLSL</sequence>
<dbReference type="InterPro" id="IPR036962">
    <property type="entry name" value="Glyco_hydro_3_N_sf"/>
</dbReference>
<feature type="domain" description="Glycoside hydrolase family 3 C-terminal" evidence="3">
    <location>
        <begin position="413"/>
        <end position="627"/>
    </location>
</feature>
<dbReference type="EMBL" id="JADHQD010000015">
    <property type="protein sequence ID" value="MBL6818398.1"/>
    <property type="molecule type" value="Genomic_DNA"/>
</dbReference>
<dbReference type="AlphaFoldDB" id="A0A937I911"/>
<dbReference type="SUPFAM" id="SSF49785">
    <property type="entry name" value="Galactose-binding domain-like"/>
    <property type="match status" value="1"/>
</dbReference>
<dbReference type="InterPro" id="IPR001764">
    <property type="entry name" value="Glyco_hydro_3_N"/>
</dbReference>
<dbReference type="PANTHER" id="PTHR30620">
    <property type="entry name" value="PERIPLASMIC BETA-GLUCOSIDASE-RELATED"/>
    <property type="match status" value="1"/>
</dbReference>
<dbReference type="SUPFAM" id="SSF51445">
    <property type="entry name" value="(Trans)glycosidases"/>
    <property type="match status" value="1"/>
</dbReference>
<dbReference type="InterPro" id="IPR008979">
    <property type="entry name" value="Galactose-bd-like_sf"/>
</dbReference>
<dbReference type="PRINTS" id="PR00133">
    <property type="entry name" value="GLHYDRLASE3"/>
</dbReference>